<reference evidence="4 5" key="1">
    <citation type="submission" date="2022-12" db="EMBL/GenBank/DDBJ databases">
        <title>Draft genome sequence of Paenibacillus sp. dW9.</title>
        <authorList>
            <person name="Choi E.-W."/>
            <person name="Kim D.-U."/>
        </authorList>
    </citation>
    <scope>NUCLEOTIDE SEQUENCE [LARGE SCALE GENOMIC DNA]</scope>
    <source>
        <strain evidence="5">dW9</strain>
    </source>
</reference>
<dbReference type="EMBL" id="JAQAGZ010000012">
    <property type="protein sequence ID" value="MCZ8514567.1"/>
    <property type="molecule type" value="Genomic_DNA"/>
</dbReference>
<evidence type="ECO:0000256" key="2">
    <source>
        <dbReference type="ARBA" id="ARBA00022833"/>
    </source>
</evidence>
<dbReference type="Gene3D" id="3.40.140.10">
    <property type="entry name" value="Cytidine Deaminase, domain 2"/>
    <property type="match status" value="1"/>
</dbReference>
<dbReference type="InterPro" id="IPR002125">
    <property type="entry name" value="CMP_dCMP_dom"/>
</dbReference>
<dbReference type="RefSeq" id="WP_269883087.1">
    <property type="nucleotide sequence ID" value="NZ_JAQAGZ010000012.1"/>
</dbReference>
<evidence type="ECO:0000313" key="4">
    <source>
        <dbReference type="EMBL" id="MCZ8514567.1"/>
    </source>
</evidence>
<proteinExistence type="predicted"/>
<comment type="caution">
    <text evidence="4">The sequence shown here is derived from an EMBL/GenBank/DDBJ whole genome shotgun (WGS) entry which is preliminary data.</text>
</comment>
<organism evidence="4 5">
    <name type="scientific">Paenibacillus gyeongsangnamensis</name>
    <dbReference type="NCBI Taxonomy" id="3388067"/>
    <lineage>
        <taxon>Bacteria</taxon>
        <taxon>Bacillati</taxon>
        <taxon>Bacillota</taxon>
        <taxon>Bacilli</taxon>
        <taxon>Bacillales</taxon>
        <taxon>Paenibacillaceae</taxon>
        <taxon>Paenibacillus</taxon>
    </lineage>
</organism>
<name>A0ABT4QCR4_9BACL</name>
<evidence type="ECO:0000256" key="1">
    <source>
        <dbReference type="ARBA" id="ARBA00022723"/>
    </source>
</evidence>
<keyword evidence="2" id="KW-0862">Zinc</keyword>
<evidence type="ECO:0000259" key="3">
    <source>
        <dbReference type="Pfam" id="PF00383"/>
    </source>
</evidence>
<dbReference type="InterPro" id="IPR016193">
    <property type="entry name" value="Cytidine_deaminase-like"/>
</dbReference>
<dbReference type="SUPFAM" id="SSF53927">
    <property type="entry name" value="Cytidine deaminase-like"/>
    <property type="match status" value="1"/>
</dbReference>
<dbReference type="InterPro" id="IPR016192">
    <property type="entry name" value="APOBEC/CMP_deaminase_Zn-bd"/>
</dbReference>
<dbReference type="PROSITE" id="PS00903">
    <property type="entry name" value="CYT_DCMP_DEAMINASES_1"/>
    <property type="match status" value="1"/>
</dbReference>
<evidence type="ECO:0000313" key="5">
    <source>
        <dbReference type="Proteomes" id="UP001527882"/>
    </source>
</evidence>
<sequence>MEQENIEFTEHDCTGHAEAAVMAASSRLFYKAYLRECALYSTVVPCDMCAGVVYWGNVGMAVYAVPERRLLKLTGDHE</sequence>
<protein>
    <submittedName>
        <fullName evidence="4">Deaminase</fullName>
    </submittedName>
</protein>
<keyword evidence="1" id="KW-0479">Metal-binding</keyword>
<accession>A0ABT4QCR4</accession>
<gene>
    <name evidence="4" type="ORF">O9H85_19495</name>
</gene>
<keyword evidence="5" id="KW-1185">Reference proteome</keyword>
<feature type="domain" description="CMP/dCMP-type deaminase" evidence="3">
    <location>
        <begin position="4"/>
        <end position="63"/>
    </location>
</feature>
<dbReference type="Pfam" id="PF00383">
    <property type="entry name" value="dCMP_cyt_deam_1"/>
    <property type="match status" value="1"/>
</dbReference>
<dbReference type="Proteomes" id="UP001527882">
    <property type="component" value="Unassembled WGS sequence"/>
</dbReference>